<gene>
    <name evidence="4" type="ORF">AB6A40_007919</name>
</gene>
<evidence type="ECO:0000259" key="3">
    <source>
        <dbReference type="PROSITE" id="PS50237"/>
    </source>
</evidence>
<dbReference type="SUPFAM" id="SSF56204">
    <property type="entry name" value="Hect, E3 ligase catalytic domain"/>
    <property type="match status" value="1"/>
</dbReference>
<feature type="active site" description="Glycyl thioester intermediate" evidence="2">
    <location>
        <position position="276"/>
    </location>
</feature>
<dbReference type="Gene3D" id="3.90.1750.10">
    <property type="entry name" value="Hect, E3 ligase catalytic domains"/>
    <property type="match status" value="1"/>
</dbReference>
<sequence>MPTTLGDDDLAPLFYSPGKGSFYTPIAGKNSAHRLNAFRNVGRMIGISLMQTEIFPLHLCRHVLKYILGRPINWFDLAFYDPILFESMRALVYNEEPTKADQINDLHLVFSINLPAEEGGGELELKPGGADIPLTHENVIEYIYRFVEARLLGNHIKCLESIKQGVYDVIPPESLANLTAEDLRLILCGSQDVSISVMQSYTSFSDECSAAKDVLSRFQEWFWSVCHKLSSQEKQDLIFFWTGSPSLPSSEEGFQPLPTVFVRPADDQHLPTANTCISRLYLPLYSSKKVLKSKLLLAIKAKNFGFI</sequence>
<evidence type="ECO:0000256" key="1">
    <source>
        <dbReference type="ARBA" id="ARBA00022786"/>
    </source>
</evidence>
<comment type="caution">
    <text evidence="4">The sequence shown here is derived from an EMBL/GenBank/DDBJ whole genome shotgun (WGS) entry which is preliminary data.</text>
</comment>
<dbReference type="AlphaFoldDB" id="A0ABD6EY86"/>
<dbReference type="PANTHER" id="PTHR46276:SF1">
    <property type="entry name" value="E3 UBIQUITIN-PROTEIN LIGASE UBR5"/>
    <property type="match status" value="1"/>
</dbReference>
<dbReference type="SMART" id="SM00119">
    <property type="entry name" value="HECTc"/>
    <property type="match status" value="1"/>
</dbReference>
<dbReference type="Pfam" id="PF00632">
    <property type="entry name" value="HECT"/>
    <property type="match status" value="1"/>
</dbReference>
<dbReference type="EMBL" id="JBGFUD010006786">
    <property type="protein sequence ID" value="MFH4981210.1"/>
    <property type="molecule type" value="Genomic_DNA"/>
</dbReference>
<proteinExistence type="predicted"/>
<accession>A0ABD6EY86</accession>
<keyword evidence="1 2" id="KW-0833">Ubl conjugation pathway</keyword>
<reference evidence="4 5" key="1">
    <citation type="submission" date="2024-08" db="EMBL/GenBank/DDBJ databases">
        <title>Gnathostoma spinigerum genome.</title>
        <authorList>
            <person name="Gonzalez-Bertolin B."/>
            <person name="Monzon S."/>
            <person name="Zaballos A."/>
            <person name="Jimenez P."/>
            <person name="Dekumyoy P."/>
            <person name="Varona S."/>
            <person name="Cuesta I."/>
            <person name="Sumanam S."/>
            <person name="Adisakwattana P."/>
            <person name="Gasser R.B."/>
            <person name="Hernandez-Gonzalez A."/>
            <person name="Young N.D."/>
            <person name="Perteguer M.J."/>
        </authorList>
    </citation>
    <scope>NUCLEOTIDE SEQUENCE [LARGE SCALE GENOMIC DNA]</scope>
    <source>
        <strain evidence="4">AL3</strain>
        <tissue evidence="4">Liver</tissue>
    </source>
</reference>
<evidence type="ECO:0000313" key="5">
    <source>
        <dbReference type="Proteomes" id="UP001608902"/>
    </source>
</evidence>
<name>A0ABD6EY86_9BILA</name>
<evidence type="ECO:0000256" key="2">
    <source>
        <dbReference type="PROSITE-ProRule" id="PRU00104"/>
    </source>
</evidence>
<dbReference type="InterPro" id="IPR000569">
    <property type="entry name" value="HECT_dom"/>
</dbReference>
<dbReference type="InterPro" id="IPR035983">
    <property type="entry name" value="Hect_E3_ubiquitin_ligase"/>
</dbReference>
<feature type="domain" description="HECT" evidence="3">
    <location>
        <begin position="25"/>
        <end position="307"/>
    </location>
</feature>
<evidence type="ECO:0000313" key="4">
    <source>
        <dbReference type="EMBL" id="MFH4981210.1"/>
    </source>
</evidence>
<dbReference type="FunFam" id="3.30.2410.10:FF:000008">
    <property type="entry name" value="Putative E3 ubiquitin-protein ligase UBR5"/>
    <property type="match status" value="1"/>
</dbReference>
<dbReference type="PROSITE" id="PS50237">
    <property type="entry name" value="HECT"/>
    <property type="match status" value="1"/>
</dbReference>
<dbReference type="Proteomes" id="UP001608902">
    <property type="component" value="Unassembled WGS sequence"/>
</dbReference>
<dbReference type="Gene3D" id="3.30.2410.10">
    <property type="entry name" value="Hect, E3 ligase catalytic domain"/>
    <property type="match status" value="1"/>
</dbReference>
<organism evidence="4 5">
    <name type="scientific">Gnathostoma spinigerum</name>
    <dbReference type="NCBI Taxonomy" id="75299"/>
    <lineage>
        <taxon>Eukaryota</taxon>
        <taxon>Metazoa</taxon>
        <taxon>Ecdysozoa</taxon>
        <taxon>Nematoda</taxon>
        <taxon>Chromadorea</taxon>
        <taxon>Rhabditida</taxon>
        <taxon>Spirurina</taxon>
        <taxon>Gnathostomatomorpha</taxon>
        <taxon>Gnathostomatoidea</taxon>
        <taxon>Gnathostomatidae</taxon>
        <taxon>Gnathostoma</taxon>
    </lineage>
</organism>
<dbReference type="PANTHER" id="PTHR46276">
    <property type="entry name" value="E3 UBIQUITIN-PROTEIN LIGASE UBR5"/>
    <property type="match status" value="1"/>
</dbReference>
<protein>
    <recommendedName>
        <fullName evidence="3">HECT domain-containing protein</fullName>
    </recommendedName>
</protein>
<dbReference type="Gene3D" id="3.30.2160.10">
    <property type="entry name" value="Hect, E3 ligase catalytic domain"/>
    <property type="match status" value="1"/>
</dbReference>
<keyword evidence="5" id="KW-1185">Reference proteome</keyword>